<sequence length="288" mass="29305">MTETVLRYAAFTDPDRADAAAGGNPAGIVLHASGLGDAAMQAIAAEVGYAETAFVTEPAVDGDPRHSRLRFFSPVAEVPFCGHATVATAVALAGRDGTGTVTFETNVGAITITTRATDAGTTASFTSVDPRAAILDPGVLGTLLGLLGVTAEALHPDYPPRLAYAGNWHPVIVFADQAGFDAFTFDPAAMRALMDAQGWAGTVTTLVPTGAAEFEARNLFPVGTITEDPATGSAAASVGGYLRELGLVAPPARVVIRQGRHVGRPSLLLVDVPAVGGIVVSGTAVDIA</sequence>
<organism evidence="4 5">
    <name type="scientific">Cryobacterium arcticum</name>
    <dbReference type="NCBI Taxonomy" id="670052"/>
    <lineage>
        <taxon>Bacteria</taxon>
        <taxon>Bacillati</taxon>
        <taxon>Actinomycetota</taxon>
        <taxon>Actinomycetes</taxon>
        <taxon>Micrococcales</taxon>
        <taxon>Microbacteriaceae</taxon>
        <taxon>Cryobacterium</taxon>
    </lineage>
</organism>
<dbReference type="PANTHER" id="PTHR13774:SF39">
    <property type="entry name" value="BIOSYNTHESIS PROTEIN, PUTATIVE-RELATED"/>
    <property type="match status" value="1"/>
</dbReference>
<evidence type="ECO:0000313" key="5">
    <source>
        <dbReference type="Proteomes" id="UP000246722"/>
    </source>
</evidence>
<evidence type="ECO:0000256" key="3">
    <source>
        <dbReference type="PIRSR" id="PIRSR016184-1"/>
    </source>
</evidence>
<keyword evidence="5" id="KW-1185">Reference proteome</keyword>
<dbReference type="Gene3D" id="3.10.310.10">
    <property type="entry name" value="Diaminopimelate Epimerase, Chain A, domain 1"/>
    <property type="match status" value="2"/>
</dbReference>
<dbReference type="Proteomes" id="UP000246722">
    <property type="component" value="Unassembled WGS sequence"/>
</dbReference>
<evidence type="ECO:0000313" key="4">
    <source>
        <dbReference type="EMBL" id="PXA68405.1"/>
    </source>
</evidence>
<dbReference type="GO" id="GO:0016853">
    <property type="term" value="F:isomerase activity"/>
    <property type="evidence" value="ECO:0007669"/>
    <property type="project" value="UniProtKB-KW"/>
</dbReference>
<gene>
    <name evidence="4" type="ORF">CTB96_17525</name>
</gene>
<comment type="similarity">
    <text evidence="1">Belongs to the PhzF family.</text>
</comment>
<keyword evidence="2" id="KW-0413">Isomerase</keyword>
<feature type="active site" evidence="3">
    <location>
        <position position="51"/>
    </location>
</feature>
<dbReference type="PANTHER" id="PTHR13774">
    <property type="entry name" value="PHENAZINE BIOSYNTHESIS PROTEIN"/>
    <property type="match status" value="1"/>
</dbReference>
<protein>
    <submittedName>
        <fullName evidence="4">Phenazine biosynthesis protein PhzF</fullName>
    </submittedName>
</protein>
<name>A0A317ZUG9_9MICO</name>
<reference evidence="4 5" key="1">
    <citation type="submission" date="2018-05" db="EMBL/GenBank/DDBJ databases">
        <title>Genetic diversity of glacier-inhabiting Cryobacterium bacteria in China and description of Cryobacterium mengkeensis sp. nov. and Arthrobacter glacialis sp. nov.</title>
        <authorList>
            <person name="Liu Q."/>
            <person name="Xin Y.-H."/>
        </authorList>
    </citation>
    <scope>NUCLEOTIDE SEQUENCE [LARGE SCALE GENOMIC DNA]</scope>
    <source>
        <strain evidence="4 5">SK-1</strain>
    </source>
</reference>
<evidence type="ECO:0000256" key="2">
    <source>
        <dbReference type="ARBA" id="ARBA00023235"/>
    </source>
</evidence>
<accession>A0A317ZUG9</accession>
<dbReference type="PIRSF" id="PIRSF016184">
    <property type="entry name" value="PhzC_PhzF"/>
    <property type="match status" value="1"/>
</dbReference>
<comment type="caution">
    <text evidence="4">The sequence shown here is derived from an EMBL/GenBank/DDBJ whole genome shotgun (WGS) entry which is preliminary data.</text>
</comment>
<dbReference type="NCBIfam" id="TIGR00654">
    <property type="entry name" value="PhzF_family"/>
    <property type="match status" value="1"/>
</dbReference>
<dbReference type="Pfam" id="PF02567">
    <property type="entry name" value="PhzC-PhzF"/>
    <property type="match status" value="1"/>
</dbReference>
<dbReference type="InterPro" id="IPR003719">
    <property type="entry name" value="Phenazine_PhzF-like"/>
</dbReference>
<dbReference type="RefSeq" id="WP_110128072.1">
    <property type="nucleotide sequence ID" value="NZ_QHLY01000012.1"/>
</dbReference>
<dbReference type="EMBL" id="QHLY01000012">
    <property type="protein sequence ID" value="PXA68405.1"/>
    <property type="molecule type" value="Genomic_DNA"/>
</dbReference>
<dbReference type="GO" id="GO:0005737">
    <property type="term" value="C:cytoplasm"/>
    <property type="evidence" value="ECO:0007669"/>
    <property type="project" value="TreeGrafter"/>
</dbReference>
<evidence type="ECO:0000256" key="1">
    <source>
        <dbReference type="ARBA" id="ARBA00008270"/>
    </source>
</evidence>
<dbReference type="OrthoDB" id="9788221at2"/>
<dbReference type="AlphaFoldDB" id="A0A317ZUG9"/>
<dbReference type="SUPFAM" id="SSF54506">
    <property type="entry name" value="Diaminopimelate epimerase-like"/>
    <property type="match status" value="1"/>
</dbReference>
<proteinExistence type="inferred from homology"/>